<dbReference type="AlphaFoldDB" id="A0A0H2RJ22"/>
<dbReference type="InParanoid" id="A0A0H2RJ22"/>
<organism evidence="8 9">
    <name type="scientific">Schizopora paradoxa</name>
    <dbReference type="NCBI Taxonomy" id="27342"/>
    <lineage>
        <taxon>Eukaryota</taxon>
        <taxon>Fungi</taxon>
        <taxon>Dikarya</taxon>
        <taxon>Basidiomycota</taxon>
        <taxon>Agaricomycotina</taxon>
        <taxon>Agaricomycetes</taxon>
        <taxon>Hymenochaetales</taxon>
        <taxon>Schizoporaceae</taxon>
        <taxon>Schizopora</taxon>
    </lineage>
</organism>
<evidence type="ECO:0000256" key="1">
    <source>
        <dbReference type="ARBA" id="ARBA00004191"/>
    </source>
</evidence>
<keyword evidence="4 6" id="KW-0964">Secreted</keyword>
<dbReference type="GO" id="GO:0009277">
    <property type="term" value="C:fungal-type cell wall"/>
    <property type="evidence" value="ECO:0007669"/>
    <property type="project" value="InterPro"/>
</dbReference>
<evidence type="ECO:0000256" key="5">
    <source>
        <dbReference type="ARBA" id="ARBA00023157"/>
    </source>
</evidence>
<evidence type="ECO:0000313" key="8">
    <source>
        <dbReference type="EMBL" id="KLO11980.1"/>
    </source>
</evidence>
<evidence type="ECO:0000256" key="6">
    <source>
        <dbReference type="RuleBase" id="RU365009"/>
    </source>
</evidence>
<keyword evidence="6" id="KW-0732">Signal</keyword>
<dbReference type="Proteomes" id="UP000053477">
    <property type="component" value="Unassembled WGS sequence"/>
</dbReference>
<feature type="chain" id="PRO_5013985128" description="Hydrophobin" evidence="6">
    <location>
        <begin position="25"/>
        <end position="135"/>
    </location>
</feature>
<proteinExistence type="inferred from homology"/>
<dbReference type="CDD" id="cd23507">
    <property type="entry name" value="hydrophobin_I"/>
    <property type="match status" value="1"/>
</dbReference>
<protein>
    <recommendedName>
        <fullName evidence="6">Hydrophobin</fullName>
    </recommendedName>
</protein>
<keyword evidence="9" id="KW-1185">Reference proteome</keyword>
<feature type="compositionally biased region" description="Low complexity" evidence="7">
    <location>
        <begin position="36"/>
        <end position="47"/>
    </location>
</feature>
<comment type="similarity">
    <text evidence="2 6">Belongs to the fungal hydrophobin family.</text>
</comment>
<feature type="signal peptide" evidence="6">
    <location>
        <begin position="1"/>
        <end position="24"/>
    </location>
</feature>
<reference evidence="8 9" key="1">
    <citation type="submission" date="2015-04" db="EMBL/GenBank/DDBJ databases">
        <title>Complete genome sequence of Schizopora paradoxa KUC8140, a cosmopolitan wood degrader in East Asia.</title>
        <authorList>
            <consortium name="DOE Joint Genome Institute"/>
            <person name="Min B."/>
            <person name="Park H."/>
            <person name="Jang Y."/>
            <person name="Kim J.-J."/>
            <person name="Kim K.H."/>
            <person name="Pangilinan J."/>
            <person name="Lipzen A."/>
            <person name="Riley R."/>
            <person name="Grigoriev I.V."/>
            <person name="Spatafora J.W."/>
            <person name="Choi I.-G."/>
        </authorList>
    </citation>
    <scope>NUCLEOTIDE SEQUENCE [LARGE SCALE GENOMIC DNA]</scope>
    <source>
        <strain evidence="8 9">KUC8140</strain>
    </source>
</reference>
<dbReference type="InterPro" id="IPR001338">
    <property type="entry name" value="Class_I_Hydrophobin"/>
</dbReference>
<keyword evidence="3 6" id="KW-0134">Cell wall</keyword>
<accession>A0A0H2RJ22</accession>
<evidence type="ECO:0000256" key="4">
    <source>
        <dbReference type="ARBA" id="ARBA00022525"/>
    </source>
</evidence>
<dbReference type="Pfam" id="PF01185">
    <property type="entry name" value="Hydrophobin"/>
    <property type="match status" value="1"/>
</dbReference>
<keyword evidence="5 6" id="KW-1015">Disulfide bond</keyword>
<dbReference type="OrthoDB" id="3321303at2759"/>
<evidence type="ECO:0000256" key="3">
    <source>
        <dbReference type="ARBA" id="ARBA00022512"/>
    </source>
</evidence>
<sequence length="135" mass="14456">MKFSALNVFRFTFAIVVLVALVSASAVRRDGPRPSPSRVRPGPSARPKTPKKIKCKTGPTQCCQSVVAANSTTATKVLNALQISLNETDFDVGLSCVSENSLKHKDSDCNTSLVCCEDDTHEGVIDLKCTPAETD</sequence>
<dbReference type="EMBL" id="KQ085988">
    <property type="protein sequence ID" value="KLO11980.1"/>
    <property type="molecule type" value="Genomic_DNA"/>
</dbReference>
<name>A0A0H2RJ22_9AGAM</name>
<dbReference type="SMART" id="SM00075">
    <property type="entry name" value="HYDRO"/>
    <property type="match status" value="1"/>
</dbReference>
<dbReference type="GO" id="GO:0005199">
    <property type="term" value="F:structural constituent of cell wall"/>
    <property type="evidence" value="ECO:0007669"/>
    <property type="project" value="InterPro"/>
</dbReference>
<evidence type="ECO:0000256" key="7">
    <source>
        <dbReference type="SAM" id="MobiDB-lite"/>
    </source>
</evidence>
<feature type="region of interest" description="Disordered" evidence="7">
    <location>
        <begin position="28"/>
        <end position="53"/>
    </location>
</feature>
<evidence type="ECO:0000256" key="2">
    <source>
        <dbReference type="ARBA" id="ARBA00010446"/>
    </source>
</evidence>
<gene>
    <name evidence="8" type="ORF">SCHPADRAFT_891176</name>
</gene>
<evidence type="ECO:0000313" key="9">
    <source>
        <dbReference type="Proteomes" id="UP000053477"/>
    </source>
</evidence>
<comment type="subcellular location">
    <subcellularLocation>
        <location evidence="1 6">Secreted</location>
        <location evidence="1 6">Cell wall</location>
    </subcellularLocation>
</comment>